<comment type="caution">
    <text evidence="2">The sequence shown here is derived from an EMBL/GenBank/DDBJ whole genome shotgun (WGS) entry which is preliminary data.</text>
</comment>
<feature type="domain" description="YdhG-like" evidence="1">
    <location>
        <begin position="25"/>
        <end position="127"/>
    </location>
</feature>
<keyword evidence="3" id="KW-1185">Reference proteome</keyword>
<evidence type="ECO:0000313" key="2">
    <source>
        <dbReference type="EMBL" id="MBS0123956.1"/>
    </source>
</evidence>
<dbReference type="Proteomes" id="UP000681356">
    <property type="component" value="Unassembled WGS sequence"/>
</dbReference>
<organism evidence="2 3">
    <name type="scientific">Thetidibacter halocola</name>
    <dbReference type="NCBI Taxonomy" id="2827239"/>
    <lineage>
        <taxon>Bacteria</taxon>
        <taxon>Pseudomonadati</taxon>
        <taxon>Pseudomonadota</taxon>
        <taxon>Alphaproteobacteria</taxon>
        <taxon>Rhodobacterales</taxon>
        <taxon>Roseobacteraceae</taxon>
        <taxon>Thetidibacter</taxon>
    </lineage>
</organism>
<evidence type="ECO:0000313" key="3">
    <source>
        <dbReference type="Proteomes" id="UP000681356"/>
    </source>
</evidence>
<dbReference type="RefSeq" id="WP_212535932.1">
    <property type="nucleotide sequence ID" value="NZ_JAGTUU010000003.1"/>
</dbReference>
<gene>
    <name evidence="2" type="ORF">KB874_07395</name>
</gene>
<reference evidence="2" key="1">
    <citation type="submission" date="2021-04" db="EMBL/GenBank/DDBJ databases">
        <authorList>
            <person name="Yoon J."/>
        </authorList>
    </citation>
    <scope>NUCLEOTIDE SEQUENCE</scope>
    <source>
        <strain evidence="2">KMU-90</strain>
    </source>
</reference>
<dbReference type="AlphaFoldDB" id="A0A8J7WEL2"/>
<protein>
    <submittedName>
        <fullName evidence="2">DUF1801 domain-containing protein</fullName>
    </submittedName>
</protein>
<dbReference type="Pfam" id="PF08818">
    <property type="entry name" value="DUF1801"/>
    <property type="match status" value="1"/>
</dbReference>
<dbReference type="InterPro" id="IPR014922">
    <property type="entry name" value="YdhG-like"/>
</dbReference>
<proteinExistence type="predicted"/>
<evidence type="ECO:0000259" key="1">
    <source>
        <dbReference type="Pfam" id="PF08818"/>
    </source>
</evidence>
<sequence length="150" mass="16472">MADNVTRPTDASVAEFLASVEPSGRRNDALHLDTVFRRVSGWQPRLWGPSIIGYGRYDYRYASGRAGQYLATGFAPRKANMVVYIMPGYADFSAILPRLGPHRLGKSCLYLGSLSVIDEGVLAELISAGLDDLRRRWPVHPSPAPPSSSH</sequence>
<accession>A0A8J7WEL2</accession>
<name>A0A8J7WEL2_9RHOB</name>
<dbReference type="EMBL" id="JAGTUU010000003">
    <property type="protein sequence ID" value="MBS0123956.1"/>
    <property type="molecule type" value="Genomic_DNA"/>
</dbReference>